<protein>
    <submittedName>
        <fullName evidence="1">Uncharacterized protein</fullName>
    </submittedName>
</protein>
<dbReference type="RefSeq" id="XP_043038564.1">
    <property type="nucleotide sequence ID" value="XM_043177341.1"/>
</dbReference>
<dbReference type="AlphaFoldDB" id="A0A9P7VSA9"/>
<reference evidence="1" key="1">
    <citation type="submission" date="2020-11" db="EMBL/GenBank/DDBJ databases">
        <title>Adaptations for nitrogen fixation in a non-lichenized fungal sporocarp promotes dispersal by wood-feeding termites.</title>
        <authorList>
            <consortium name="DOE Joint Genome Institute"/>
            <person name="Koch R.A."/>
            <person name="Yoon G."/>
            <person name="Arayal U."/>
            <person name="Lail K."/>
            <person name="Amirebrahimi M."/>
            <person name="Labutti K."/>
            <person name="Lipzen A."/>
            <person name="Riley R."/>
            <person name="Barry K."/>
            <person name="Henrissat B."/>
            <person name="Grigoriev I.V."/>
            <person name="Herr J.R."/>
            <person name="Aime M.C."/>
        </authorList>
    </citation>
    <scope>NUCLEOTIDE SEQUENCE</scope>
    <source>
        <strain evidence="1">MCA 3950</strain>
    </source>
</reference>
<dbReference type="OrthoDB" id="529273at2759"/>
<proteinExistence type="predicted"/>
<comment type="caution">
    <text evidence="1">The sequence shown here is derived from an EMBL/GenBank/DDBJ whole genome shotgun (WGS) entry which is preliminary data.</text>
</comment>
<sequence length="234" mass="26330">MAGRIINESALLDAIRELREERGRGEELVMFDEKQYASASELFTDFNEIMAIIGPHGGAMHHHRNDADNFYVNGNIRGGVGAFPNRDLANRLDAIGTLAPHQDYKHFFDVCVQEPTIVKRFPNRFVGQPELPWDHMSIPPTKVRFLYQTLRNVVVVQFCVFPVPGLFYLYSVPSLQSAVAACRRYLDSMDLFPSYTFSSSSLSSPPHLSVFLSVPIQTTIRVPRILSAITDLGL</sequence>
<dbReference type="EMBL" id="MU250538">
    <property type="protein sequence ID" value="KAG7445064.1"/>
    <property type="molecule type" value="Genomic_DNA"/>
</dbReference>
<name>A0A9P7VSA9_9AGAR</name>
<dbReference type="Proteomes" id="UP000812287">
    <property type="component" value="Unassembled WGS sequence"/>
</dbReference>
<keyword evidence="2" id="KW-1185">Reference proteome</keyword>
<organism evidence="1 2">
    <name type="scientific">Guyanagaster necrorhizus</name>
    <dbReference type="NCBI Taxonomy" id="856835"/>
    <lineage>
        <taxon>Eukaryota</taxon>
        <taxon>Fungi</taxon>
        <taxon>Dikarya</taxon>
        <taxon>Basidiomycota</taxon>
        <taxon>Agaricomycotina</taxon>
        <taxon>Agaricomycetes</taxon>
        <taxon>Agaricomycetidae</taxon>
        <taxon>Agaricales</taxon>
        <taxon>Marasmiineae</taxon>
        <taxon>Physalacriaceae</taxon>
        <taxon>Guyanagaster</taxon>
    </lineage>
</organism>
<gene>
    <name evidence="1" type="ORF">BT62DRAFT_1007436</name>
</gene>
<evidence type="ECO:0000313" key="2">
    <source>
        <dbReference type="Proteomes" id="UP000812287"/>
    </source>
</evidence>
<accession>A0A9P7VSA9</accession>
<dbReference type="GeneID" id="66099628"/>
<evidence type="ECO:0000313" key="1">
    <source>
        <dbReference type="EMBL" id="KAG7445064.1"/>
    </source>
</evidence>